<evidence type="ECO:0000256" key="1">
    <source>
        <dbReference type="SAM" id="MobiDB-lite"/>
    </source>
</evidence>
<feature type="compositionally biased region" description="Pro residues" evidence="1">
    <location>
        <begin position="55"/>
        <end position="67"/>
    </location>
</feature>
<proteinExistence type="predicted"/>
<dbReference type="EMBL" id="MCBR01009781">
    <property type="protein sequence ID" value="RKF71557.1"/>
    <property type="molecule type" value="Genomic_DNA"/>
</dbReference>
<feature type="compositionally biased region" description="Polar residues" evidence="1">
    <location>
        <begin position="177"/>
        <end position="189"/>
    </location>
</feature>
<feature type="domain" description="Mso1 N-terminal" evidence="2">
    <location>
        <begin position="18"/>
        <end position="57"/>
    </location>
</feature>
<protein>
    <submittedName>
        <fullName evidence="3">Putative mfs sugar transporter</fullName>
    </submittedName>
</protein>
<evidence type="ECO:0000259" key="2">
    <source>
        <dbReference type="Pfam" id="PF14475"/>
    </source>
</evidence>
<feature type="compositionally biased region" description="Basic and acidic residues" evidence="1">
    <location>
        <begin position="191"/>
        <end position="206"/>
    </location>
</feature>
<dbReference type="AlphaFoldDB" id="A0A420IAL9"/>
<dbReference type="Proteomes" id="UP000285405">
    <property type="component" value="Unassembled WGS sequence"/>
</dbReference>
<feature type="region of interest" description="Disordered" evidence="1">
    <location>
        <begin position="53"/>
        <end position="88"/>
    </location>
</feature>
<keyword evidence="3" id="KW-0813">Transport</keyword>
<organism evidence="3 4">
    <name type="scientific">Golovinomyces cichoracearum</name>
    <dbReference type="NCBI Taxonomy" id="62708"/>
    <lineage>
        <taxon>Eukaryota</taxon>
        <taxon>Fungi</taxon>
        <taxon>Dikarya</taxon>
        <taxon>Ascomycota</taxon>
        <taxon>Pezizomycotina</taxon>
        <taxon>Leotiomycetes</taxon>
        <taxon>Erysiphales</taxon>
        <taxon>Erysiphaceae</taxon>
        <taxon>Golovinomyces</taxon>
    </lineage>
</organism>
<accession>A0A420IAL9</accession>
<feature type="region of interest" description="Disordered" evidence="1">
    <location>
        <begin position="177"/>
        <end position="281"/>
    </location>
</feature>
<evidence type="ECO:0000313" key="3">
    <source>
        <dbReference type="EMBL" id="RKF71557.1"/>
    </source>
</evidence>
<feature type="region of interest" description="Disordered" evidence="1">
    <location>
        <begin position="100"/>
        <end position="158"/>
    </location>
</feature>
<feature type="compositionally biased region" description="Polar residues" evidence="1">
    <location>
        <begin position="122"/>
        <end position="135"/>
    </location>
</feature>
<feature type="compositionally biased region" description="Polar residues" evidence="1">
    <location>
        <begin position="68"/>
        <end position="88"/>
    </location>
</feature>
<name>A0A420IAL9_9PEZI</name>
<dbReference type="OrthoDB" id="2683368at2759"/>
<feature type="compositionally biased region" description="Polar residues" evidence="1">
    <location>
        <begin position="144"/>
        <end position="153"/>
    </location>
</feature>
<comment type="caution">
    <text evidence="3">The sequence shown here is derived from an EMBL/GenBank/DDBJ whole genome shotgun (WGS) entry which is preliminary data.</text>
</comment>
<evidence type="ECO:0000313" key="4">
    <source>
        <dbReference type="Proteomes" id="UP000285405"/>
    </source>
</evidence>
<reference evidence="3 4" key="1">
    <citation type="journal article" date="2018" name="BMC Genomics">
        <title>Comparative genome analyses reveal sequence features reflecting distinct modes of host-adaptation between dicot and monocot powdery mildew.</title>
        <authorList>
            <person name="Wu Y."/>
            <person name="Ma X."/>
            <person name="Pan Z."/>
            <person name="Kale S.D."/>
            <person name="Song Y."/>
            <person name="King H."/>
            <person name="Zhang Q."/>
            <person name="Presley C."/>
            <person name="Deng X."/>
            <person name="Wei C.I."/>
            <person name="Xiao S."/>
        </authorList>
    </citation>
    <scope>NUCLEOTIDE SEQUENCE [LARGE SCALE GENOMIC DNA]</scope>
    <source>
        <strain evidence="3">UCSC1</strain>
    </source>
</reference>
<gene>
    <name evidence="3" type="ORF">GcC1_097021</name>
</gene>
<dbReference type="Pfam" id="PF14475">
    <property type="entry name" value="Mso1_Sec1_bdg"/>
    <property type="match status" value="1"/>
</dbReference>
<sequence>MSSYWSALLTTTTARVASIRQNLLSSEDDGDTEDDTHICRVLRSHYIENGRPFPAWLPPDPRAPPPANSQSANVQSNTSSKYGGLGSQSAVSTSFASLFSNTNEPENQQPSPQEAPNFRQGRGNTNMRQDPNTGESKGMFKKLQPSSGASIVQSRPLPSKMVGSYQSAVMGVRGNNQSIESSASQNSRPMSAKDRLRAGNLRRPDPRTVNSAETYSQNNMVKEKSDKPFVAATSPWASNEDEFGGAGYEPPPRAKPWGLPAGPAAGRKMGLPSGPRGPRKI</sequence>
<keyword evidence="3" id="KW-0762">Sugar transport</keyword>
<feature type="compositionally biased region" description="Polar residues" evidence="1">
    <location>
        <begin position="100"/>
        <end position="114"/>
    </location>
</feature>
<dbReference type="InterPro" id="IPR028095">
    <property type="entry name" value="Mso1_N_dom"/>
</dbReference>
<feature type="compositionally biased region" description="Polar residues" evidence="1">
    <location>
        <begin position="208"/>
        <end position="220"/>
    </location>
</feature>